<accession>A0A8R7V8H9</accession>
<name>A0A8R7V8H9_TRIUA</name>
<dbReference type="Pfam" id="PF06487">
    <property type="entry name" value="SAP18"/>
    <property type="match status" value="1"/>
</dbReference>
<feature type="region of interest" description="Disordered" evidence="2">
    <location>
        <begin position="1"/>
        <end position="106"/>
    </location>
</feature>
<comment type="similarity">
    <text evidence="1">Belongs to the SAP18 family.</text>
</comment>
<dbReference type="PANTHER" id="PTHR13082">
    <property type="entry name" value="SAP18"/>
    <property type="match status" value="1"/>
</dbReference>
<evidence type="ECO:0000256" key="2">
    <source>
        <dbReference type="SAM" id="MobiDB-lite"/>
    </source>
</evidence>
<dbReference type="Proteomes" id="UP000015106">
    <property type="component" value="Chromosome 7"/>
</dbReference>
<reference evidence="3" key="2">
    <citation type="submission" date="2018-03" db="EMBL/GenBank/DDBJ databases">
        <title>The Triticum urartu genome reveals the dynamic nature of wheat genome evolution.</title>
        <authorList>
            <person name="Ling H."/>
            <person name="Ma B."/>
            <person name="Shi X."/>
            <person name="Liu H."/>
            <person name="Dong L."/>
            <person name="Sun H."/>
            <person name="Cao Y."/>
            <person name="Gao Q."/>
            <person name="Zheng S."/>
            <person name="Li Y."/>
            <person name="Yu Y."/>
            <person name="Du H."/>
            <person name="Qi M."/>
            <person name="Li Y."/>
            <person name="Yu H."/>
            <person name="Cui Y."/>
            <person name="Wang N."/>
            <person name="Chen C."/>
            <person name="Wu H."/>
            <person name="Zhao Y."/>
            <person name="Zhang J."/>
            <person name="Li Y."/>
            <person name="Zhou W."/>
            <person name="Zhang B."/>
            <person name="Hu W."/>
            <person name="Eijk M."/>
            <person name="Tang J."/>
            <person name="Witsenboer H."/>
            <person name="Zhao S."/>
            <person name="Li Z."/>
            <person name="Zhang A."/>
            <person name="Wang D."/>
            <person name="Liang C."/>
        </authorList>
    </citation>
    <scope>NUCLEOTIDE SEQUENCE [LARGE SCALE GENOMIC DNA]</scope>
    <source>
        <strain evidence="3">cv. G1812</strain>
    </source>
</reference>
<feature type="compositionally biased region" description="Pro residues" evidence="2">
    <location>
        <begin position="1"/>
        <end position="12"/>
    </location>
</feature>
<feature type="compositionally biased region" description="Basic residues" evidence="2">
    <location>
        <begin position="13"/>
        <end position="24"/>
    </location>
</feature>
<feature type="compositionally biased region" description="Pro residues" evidence="2">
    <location>
        <begin position="85"/>
        <end position="102"/>
    </location>
</feature>
<dbReference type="InterPro" id="IPR042534">
    <property type="entry name" value="SAP18_sf"/>
</dbReference>
<evidence type="ECO:0000313" key="4">
    <source>
        <dbReference type="Proteomes" id="UP000015106"/>
    </source>
</evidence>
<dbReference type="GO" id="GO:0005634">
    <property type="term" value="C:nucleus"/>
    <property type="evidence" value="ECO:0007669"/>
    <property type="project" value="TreeGrafter"/>
</dbReference>
<dbReference type="Gene3D" id="3.10.20.550">
    <property type="entry name" value="ASAP complex, SAP18 subunit"/>
    <property type="match status" value="1"/>
</dbReference>
<organism evidence="3 4">
    <name type="scientific">Triticum urartu</name>
    <name type="common">Red wild einkorn</name>
    <name type="synonym">Crithodium urartu</name>
    <dbReference type="NCBI Taxonomy" id="4572"/>
    <lineage>
        <taxon>Eukaryota</taxon>
        <taxon>Viridiplantae</taxon>
        <taxon>Streptophyta</taxon>
        <taxon>Embryophyta</taxon>
        <taxon>Tracheophyta</taxon>
        <taxon>Spermatophyta</taxon>
        <taxon>Magnoliopsida</taxon>
        <taxon>Liliopsida</taxon>
        <taxon>Poales</taxon>
        <taxon>Poaceae</taxon>
        <taxon>BOP clade</taxon>
        <taxon>Pooideae</taxon>
        <taxon>Triticodae</taxon>
        <taxon>Triticeae</taxon>
        <taxon>Triticinae</taxon>
        <taxon>Triticum</taxon>
    </lineage>
</organism>
<evidence type="ECO:0000256" key="1">
    <source>
        <dbReference type="ARBA" id="ARBA00009143"/>
    </source>
</evidence>
<dbReference type="Gramene" id="TuG1812G0700003488.01.T01">
    <property type="protein sequence ID" value="TuG1812G0700003488.01.T01"/>
    <property type="gene ID" value="TuG1812G0700003488.01"/>
</dbReference>
<evidence type="ECO:0008006" key="5">
    <source>
        <dbReference type="Google" id="ProtNLM"/>
    </source>
</evidence>
<dbReference type="GO" id="GO:0003714">
    <property type="term" value="F:transcription corepressor activity"/>
    <property type="evidence" value="ECO:0007669"/>
    <property type="project" value="TreeGrafter"/>
</dbReference>
<dbReference type="PANTHER" id="PTHR13082:SF0">
    <property type="entry name" value="HISTONE DEACETYLASE COMPLEX SUBUNIT SAP18"/>
    <property type="match status" value="1"/>
</dbReference>
<evidence type="ECO:0000313" key="3">
    <source>
        <dbReference type="EnsemblPlants" id="TuG1812G0700003488.01.T01"/>
    </source>
</evidence>
<reference evidence="3" key="3">
    <citation type="submission" date="2022-06" db="UniProtKB">
        <authorList>
            <consortium name="EnsemblPlants"/>
        </authorList>
    </citation>
    <scope>IDENTIFICATION</scope>
</reference>
<dbReference type="EnsemblPlants" id="TuG1812G0700003488.01.T01">
    <property type="protein sequence ID" value="TuG1812G0700003488.01.T01"/>
    <property type="gene ID" value="TuG1812G0700003488.01"/>
</dbReference>
<protein>
    <recommendedName>
        <fullName evidence="5">Histone deacetylase complex subunit SAP18</fullName>
    </recommendedName>
</protein>
<feature type="compositionally biased region" description="Pro residues" evidence="2">
    <location>
        <begin position="63"/>
        <end position="77"/>
    </location>
</feature>
<sequence length="157" mass="17549">MPSAAPSPTPPMRRPRRRRRRPPRGRGEAGEDAASGVAPEGRSLRRARGGRRRAPGPALRLGRPPPLPRWPHLPHPPRLLQHGPGDPPMHRGPPPMARPGPEPIDREKTCPLLLRVFTKVGGHHLDEEFSKRGKEPKDEVQIYTWMDATLPELIVVK</sequence>
<feature type="compositionally biased region" description="Basic residues" evidence="2">
    <location>
        <begin position="44"/>
        <end position="54"/>
    </location>
</feature>
<keyword evidence="4" id="KW-1185">Reference proteome</keyword>
<proteinExistence type="inferred from homology"/>
<dbReference type="InterPro" id="IPR010516">
    <property type="entry name" value="SAP18"/>
</dbReference>
<dbReference type="AlphaFoldDB" id="A0A8R7V8H9"/>
<reference evidence="4" key="1">
    <citation type="journal article" date="2013" name="Nature">
        <title>Draft genome of the wheat A-genome progenitor Triticum urartu.</title>
        <authorList>
            <person name="Ling H.Q."/>
            <person name="Zhao S."/>
            <person name="Liu D."/>
            <person name="Wang J."/>
            <person name="Sun H."/>
            <person name="Zhang C."/>
            <person name="Fan H."/>
            <person name="Li D."/>
            <person name="Dong L."/>
            <person name="Tao Y."/>
            <person name="Gao C."/>
            <person name="Wu H."/>
            <person name="Li Y."/>
            <person name="Cui Y."/>
            <person name="Guo X."/>
            <person name="Zheng S."/>
            <person name="Wang B."/>
            <person name="Yu K."/>
            <person name="Liang Q."/>
            <person name="Yang W."/>
            <person name="Lou X."/>
            <person name="Chen J."/>
            <person name="Feng M."/>
            <person name="Jian J."/>
            <person name="Zhang X."/>
            <person name="Luo G."/>
            <person name="Jiang Y."/>
            <person name="Liu J."/>
            <person name="Wang Z."/>
            <person name="Sha Y."/>
            <person name="Zhang B."/>
            <person name="Wu H."/>
            <person name="Tang D."/>
            <person name="Shen Q."/>
            <person name="Xue P."/>
            <person name="Zou S."/>
            <person name="Wang X."/>
            <person name="Liu X."/>
            <person name="Wang F."/>
            <person name="Yang Y."/>
            <person name="An X."/>
            <person name="Dong Z."/>
            <person name="Zhang K."/>
            <person name="Zhang X."/>
            <person name="Luo M.C."/>
            <person name="Dvorak J."/>
            <person name="Tong Y."/>
            <person name="Wang J."/>
            <person name="Yang H."/>
            <person name="Li Z."/>
            <person name="Wang D."/>
            <person name="Zhang A."/>
            <person name="Wang J."/>
        </authorList>
    </citation>
    <scope>NUCLEOTIDE SEQUENCE</scope>
    <source>
        <strain evidence="4">cv. G1812</strain>
    </source>
</reference>